<name>A0AAD8KFD2_TARER</name>
<proteinExistence type="predicted"/>
<evidence type="ECO:0000313" key="2">
    <source>
        <dbReference type="Proteomes" id="UP001229421"/>
    </source>
</evidence>
<accession>A0AAD8KFD2</accession>
<dbReference type="AlphaFoldDB" id="A0AAD8KFD2"/>
<keyword evidence="2" id="KW-1185">Reference proteome</keyword>
<protein>
    <submittedName>
        <fullName evidence="1">Uncharacterized protein</fullName>
    </submittedName>
</protein>
<gene>
    <name evidence="1" type="ORF">QVD17_22259</name>
</gene>
<evidence type="ECO:0000313" key="1">
    <source>
        <dbReference type="EMBL" id="KAK1420563.1"/>
    </source>
</evidence>
<reference evidence="1" key="1">
    <citation type="journal article" date="2023" name="bioRxiv">
        <title>Improved chromosome-level genome assembly for marigold (Tagetes erecta).</title>
        <authorList>
            <person name="Jiang F."/>
            <person name="Yuan L."/>
            <person name="Wang S."/>
            <person name="Wang H."/>
            <person name="Xu D."/>
            <person name="Wang A."/>
            <person name="Fan W."/>
        </authorList>
    </citation>
    <scope>NUCLEOTIDE SEQUENCE</scope>
    <source>
        <strain evidence="1">WSJ</strain>
        <tissue evidence="1">Leaf</tissue>
    </source>
</reference>
<dbReference type="Proteomes" id="UP001229421">
    <property type="component" value="Unassembled WGS sequence"/>
</dbReference>
<organism evidence="1 2">
    <name type="scientific">Tagetes erecta</name>
    <name type="common">African marigold</name>
    <dbReference type="NCBI Taxonomy" id="13708"/>
    <lineage>
        <taxon>Eukaryota</taxon>
        <taxon>Viridiplantae</taxon>
        <taxon>Streptophyta</taxon>
        <taxon>Embryophyta</taxon>
        <taxon>Tracheophyta</taxon>
        <taxon>Spermatophyta</taxon>
        <taxon>Magnoliopsida</taxon>
        <taxon>eudicotyledons</taxon>
        <taxon>Gunneridae</taxon>
        <taxon>Pentapetalae</taxon>
        <taxon>asterids</taxon>
        <taxon>campanulids</taxon>
        <taxon>Asterales</taxon>
        <taxon>Asteraceae</taxon>
        <taxon>Asteroideae</taxon>
        <taxon>Heliantheae alliance</taxon>
        <taxon>Tageteae</taxon>
        <taxon>Tagetes</taxon>
    </lineage>
</organism>
<sequence>MKIQCKLPRVQSGGRLWALSENDYGRTPMGFVGKRLWADAYGLSWEWADAYGLSWEWADVYGLCRKTTMVVHHFGHMEACYLLDSVGVD</sequence>
<comment type="caution">
    <text evidence="1">The sequence shown here is derived from an EMBL/GenBank/DDBJ whole genome shotgun (WGS) entry which is preliminary data.</text>
</comment>
<dbReference type="EMBL" id="JAUHHV010000006">
    <property type="protein sequence ID" value="KAK1420563.1"/>
    <property type="molecule type" value="Genomic_DNA"/>
</dbReference>